<dbReference type="EMBL" id="JAGIBU010000003">
    <property type="protein sequence ID" value="MBS7824545.1"/>
    <property type="molecule type" value="Genomic_DNA"/>
</dbReference>
<evidence type="ECO:0000256" key="4">
    <source>
        <dbReference type="ARBA" id="ARBA00022989"/>
    </source>
</evidence>
<proteinExistence type="inferred from homology"/>
<comment type="caution">
    <text evidence="7">The sequence shown here is derived from an EMBL/GenBank/DDBJ whole genome shotgun (WGS) entry which is preliminary data.</text>
</comment>
<feature type="transmembrane region" description="Helical" evidence="6">
    <location>
        <begin position="242"/>
        <end position="261"/>
    </location>
</feature>
<accession>A0AB35BW99</accession>
<dbReference type="CDD" id="cd12827">
    <property type="entry name" value="EcCorA_ZntB-like_u2"/>
    <property type="match status" value="1"/>
</dbReference>
<gene>
    <name evidence="7" type="ORF">J7561_04930</name>
</gene>
<evidence type="ECO:0000256" key="1">
    <source>
        <dbReference type="ARBA" id="ARBA00004141"/>
    </source>
</evidence>
<comment type="similarity">
    <text evidence="2">Belongs to the CorA metal ion transporter (MIT) (TC 1.A.35) family.</text>
</comment>
<dbReference type="SUPFAM" id="SSF144083">
    <property type="entry name" value="Magnesium transport protein CorA, transmembrane region"/>
    <property type="match status" value="1"/>
</dbReference>
<dbReference type="Pfam" id="PF01544">
    <property type="entry name" value="CorA"/>
    <property type="match status" value="1"/>
</dbReference>
<name>A0AB35BW99_9GAMM</name>
<dbReference type="InterPro" id="IPR047199">
    <property type="entry name" value="CorA-like"/>
</dbReference>
<sequence>MIKTLNRAQHVWIQLTAPTPQELERISHDFFIPFSMLNLHQNGAKSRMIERHAELFAFMLQLPMRSRFDEVMPFTVMNVSVIVMGNVVITISECEHPILTQLEQSLTALSTEGNATHLLLHLFEHTIGRYLLAIDEINRTVLEVENQIEKAISNQHIFDLLNHNKSYGAFIRALKHNGRVFKDLAAKRLLLSDHKTDAMLQDVILATLQTQKKVEIYNANLRNLMDAYSAAIENNLSLAVQYLTIFVTIAAIPMAIAGIYGMNTPLPFQDEPYAFVALAGIAAVVAAVVMGFFKARRYL</sequence>
<dbReference type="SUPFAM" id="SSF143865">
    <property type="entry name" value="CorA soluble domain-like"/>
    <property type="match status" value="1"/>
</dbReference>
<reference evidence="7" key="1">
    <citation type="submission" date="2021-03" db="EMBL/GenBank/DDBJ databases">
        <title>Identification and antibiotic profiling of Wohlfahrtiimonas chitiniclastica, an underestimated human pathogen.</title>
        <authorList>
            <person name="Kopf A."/>
            <person name="Bunk B."/>
            <person name="Coldewey S."/>
            <person name="Gunzer F."/>
            <person name="Riedel T."/>
            <person name="Schroettner P."/>
        </authorList>
    </citation>
    <scope>NUCLEOTIDE SEQUENCE</scope>
    <source>
        <strain evidence="7">DSM 100917</strain>
    </source>
</reference>
<dbReference type="InterPro" id="IPR002523">
    <property type="entry name" value="MgTranspt_CorA/ZnTranspt_ZntB"/>
</dbReference>
<dbReference type="Gene3D" id="1.20.58.340">
    <property type="entry name" value="Magnesium transport protein CorA, transmembrane region"/>
    <property type="match status" value="2"/>
</dbReference>
<protein>
    <submittedName>
        <fullName evidence="7">Magnesium transporter CorA family protein</fullName>
    </submittedName>
</protein>
<evidence type="ECO:0000313" key="8">
    <source>
        <dbReference type="Proteomes" id="UP000680020"/>
    </source>
</evidence>
<evidence type="ECO:0000256" key="3">
    <source>
        <dbReference type="ARBA" id="ARBA00022692"/>
    </source>
</evidence>
<keyword evidence="4 6" id="KW-1133">Transmembrane helix</keyword>
<dbReference type="GO" id="GO:0046873">
    <property type="term" value="F:metal ion transmembrane transporter activity"/>
    <property type="evidence" value="ECO:0007669"/>
    <property type="project" value="InterPro"/>
</dbReference>
<evidence type="ECO:0000256" key="2">
    <source>
        <dbReference type="ARBA" id="ARBA00009765"/>
    </source>
</evidence>
<evidence type="ECO:0000313" key="7">
    <source>
        <dbReference type="EMBL" id="MBS7824545.1"/>
    </source>
</evidence>
<dbReference type="GO" id="GO:0016020">
    <property type="term" value="C:membrane"/>
    <property type="evidence" value="ECO:0007669"/>
    <property type="project" value="UniProtKB-SubCell"/>
</dbReference>
<keyword evidence="3 6" id="KW-0812">Transmembrane</keyword>
<dbReference type="InterPro" id="IPR045861">
    <property type="entry name" value="CorA_cytoplasmic_dom"/>
</dbReference>
<evidence type="ECO:0000256" key="5">
    <source>
        <dbReference type="ARBA" id="ARBA00023136"/>
    </source>
</evidence>
<dbReference type="PANTHER" id="PTHR47891:SF2">
    <property type="entry name" value="MAGNESIUM AND COBALT TRANSPORTER"/>
    <property type="match status" value="1"/>
</dbReference>
<dbReference type="RefSeq" id="WP_063455832.1">
    <property type="nucleotide sequence ID" value="NZ_CP115969.1"/>
</dbReference>
<dbReference type="Gene3D" id="3.30.460.20">
    <property type="entry name" value="CorA soluble domain-like"/>
    <property type="match status" value="1"/>
</dbReference>
<dbReference type="PANTHER" id="PTHR47891">
    <property type="entry name" value="TRANSPORTER-RELATED"/>
    <property type="match status" value="1"/>
</dbReference>
<dbReference type="InterPro" id="IPR045863">
    <property type="entry name" value="CorA_TM1_TM2"/>
</dbReference>
<comment type="subcellular location">
    <subcellularLocation>
        <location evidence="1">Membrane</location>
        <topology evidence="1">Multi-pass membrane protein</topology>
    </subcellularLocation>
</comment>
<dbReference type="AlphaFoldDB" id="A0AB35BW99"/>
<evidence type="ECO:0000256" key="6">
    <source>
        <dbReference type="SAM" id="Phobius"/>
    </source>
</evidence>
<organism evidence="7 8">
    <name type="scientific">Wohlfahrtiimonas chitiniclastica</name>
    <dbReference type="NCBI Taxonomy" id="400946"/>
    <lineage>
        <taxon>Bacteria</taxon>
        <taxon>Pseudomonadati</taxon>
        <taxon>Pseudomonadota</taxon>
        <taxon>Gammaproteobacteria</taxon>
        <taxon>Cardiobacteriales</taxon>
        <taxon>Ignatzschineriaceae</taxon>
        <taxon>Wohlfahrtiimonas</taxon>
    </lineage>
</organism>
<dbReference type="Proteomes" id="UP000680020">
    <property type="component" value="Unassembled WGS sequence"/>
</dbReference>
<feature type="transmembrane region" description="Helical" evidence="6">
    <location>
        <begin position="273"/>
        <end position="293"/>
    </location>
</feature>
<keyword evidence="5 6" id="KW-0472">Membrane</keyword>